<protein>
    <submittedName>
        <fullName evidence="1">Uncharacterized protein</fullName>
    </submittedName>
</protein>
<dbReference type="Proteomes" id="UP000031668">
    <property type="component" value="Unassembled WGS sequence"/>
</dbReference>
<name>A0A0C2J992_THEKT</name>
<proteinExistence type="predicted"/>
<sequence length="101" mass="11625">MALASTHFVKASVATIMNTFQIDIIGQILKNDIIKWIHECQGLNLCKSESYIPKAELYPIKCTEPFSRSHIDFTGPLPIIKRGNKYIRFFTSEVRKNFIMC</sequence>
<gene>
    <name evidence="1" type="ORF">RF11_14267</name>
</gene>
<dbReference type="EMBL" id="JWZT01003745">
    <property type="protein sequence ID" value="KII65638.1"/>
    <property type="molecule type" value="Genomic_DNA"/>
</dbReference>
<evidence type="ECO:0000313" key="2">
    <source>
        <dbReference type="Proteomes" id="UP000031668"/>
    </source>
</evidence>
<comment type="caution">
    <text evidence="1">The sequence shown here is derived from an EMBL/GenBank/DDBJ whole genome shotgun (WGS) entry which is preliminary data.</text>
</comment>
<keyword evidence="2" id="KW-1185">Reference proteome</keyword>
<dbReference type="OrthoDB" id="425619at2759"/>
<evidence type="ECO:0000313" key="1">
    <source>
        <dbReference type="EMBL" id="KII65638.1"/>
    </source>
</evidence>
<dbReference type="AlphaFoldDB" id="A0A0C2J992"/>
<accession>A0A0C2J992</accession>
<organism evidence="1 2">
    <name type="scientific">Thelohanellus kitauei</name>
    <name type="common">Myxosporean</name>
    <dbReference type="NCBI Taxonomy" id="669202"/>
    <lineage>
        <taxon>Eukaryota</taxon>
        <taxon>Metazoa</taxon>
        <taxon>Cnidaria</taxon>
        <taxon>Myxozoa</taxon>
        <taxon>Myxosporea</taxon>
        <taxon>Bivalvulida</taxon>
        <taxon>Platysporina</taxon>
        <taxon>Myxobolidae</taxon>
        <taxon>Thelohanellus</taxon>
    </lineage>
</organism>
<reference evidence="1 2" key="1">
    <citation type="journal article" date="2014" name="Genome Biol. Evol.">
        <title>The genome of the myxosporean Thelohanellus kitauei shows adaptations to nutrient acquisition within its fish host.</title>
        <authorList>
            <person name="Yang Y."/>
            <person name="Xiong J."/>
            <person name="Zhou Z."/>
            <person name="Huo F."/>
            <person name="Miao W."/>
            <person name="Ran C."/>
            <person name="Liu Y."/>
            <person name="Zhang J."/>
            <person name="Feng J."/>
            <person name="Wang M."/>
            <person name="Wang M."/>
            <person name="Wang L."/>
            <person name="Yao B."/>
        </authorList>
    </citation>
    <scope>NUCLEOTIDE SEQUENCE [LARGE SCALE GENOMIC DNA]</scope>
    <source>
        <strain evidence="1">Wuqing</strain>
    </source>
</reference>